<proteinExistence type="predicted"/>
<dbReference type="Proteomes" id="UP001379945">
    <property type="component" value="Unassembled WGS sequence"/>
</dbReference>
<reference evidence="1 2" key="1">
    <citation type="submission" date="2024-04" db="EMBL/GenBank/DDBJ databases">
        <title>Novel species of the genus Ideonella isolated from streams.</title>
        <authorList>
            <person name="Lu H."/>
        </authorList>
    </citation>
    <scope>NUCLEOTIDE SEQUENCE [LARGE SCALE GENOMIC DNA]</scope>
    <source>
        <strain evidence="1 2">LYT19W</strain>
    </source>
</reference>
<organism evidence="1 2">
    <name type="scientific">Ideonella margarita</name>
    <dbReference type="NCBI Taxonomy" id="2984191"/>
    <lineage>
        <taxon>Bacteria</taxon>
        <taxon>Pseudomonadati</taxon>
        <taxon>Pseudomonadota</taxon>
        <taxon>Betaproteobacteria</taxon>
        <taxon>Burkholderiales</taxon>
        <taxon>Sphaerotilaceae</taxon>
        <taxon>Ideonella</taxon>
    </lineage>
</organism>
<comment type="caution">
    <text evidence="1">The sequence shown here is derived from an EMBL/GenBank/DDBJ whole genome shotgun (WGS) entry which is preliminary data.</text>
</comment>
<dbReference type="EMBL" id="JBBUTI010000005">
    <property type="protein sequence ID" value="MEK8046439.1"/>
    <property type="molecule type" value="Genomic_DNA"/>
</dbReference>
<keyword evidence="2" id="KW-1185">Reference proteome</keyword>
<name>A0ABU9C3K1_9BURK</name>
<dbReference type="RefSeq" id="WP_341398727.1">
    <property type="nucleotide sequence ID" value="NZ_JBBUTI010000005.1"/>
</dbReference>
<sequence>MKHLHTLYAPELVTAFKAALPALRQKISCIPFAERDARLGIGGNTFRAYQNWNNAPSVVYREWASVVSDTIEPHRLATVIASSDGFSSWHVSLADDLQRHWLARQGQCLSFAHLHKLIDLYVKWLSRYNFGSAEFTNAIVSHANCALDSQTINKMNQCLSLALPLSNPSMGDIHSRVTYNFCQEVIEDFAAAQGGTRLLFDYFAWQPGGGA</sequence>
<evidence type="ECO:0000313" key="1">
    <source>
        <dbReference type="EMBL" id="MEK8046439.1"/>
    </source>
</evidence>
<accession>A0ABU9C3K1</accession>
<gene>
    <name evidence="1" type="ORF">AACH00_08795</name>
</gene>
<protein>
    <submittedName>
        <fullName evidence="1">Uncharacterized protein</fullName>
    </submittedName>
</protein>
<evidence type="ECO:0000313" key="2">
    <source>
        <dbReference type="Proteomes" id="UP001379945"/>
    </source>
</evidence>